<gene>
    <name evidence="3" type="ORF">ENUP19_0341G0026</name>
</gene>
<evidence type="ECO:0000313" key="3">
    <source>
        <dbReference type="EMBL" id="GAB1227502.1"/>
    </source>
</evidence>
<evidence type="ECO:0000313" key="4">
    <source>
        <dbReference type="Proteomes" id="UP001628156"/>
    </source>
</evidence>
<proteinExistence type="predicted"/>
<dbReference type="Proteomes" id="UP001628156">
    <property type="component" value="Unassembled WGS sequence"/>
</dbReference>
<feature type="compositionally biased region" description="Basic and acidic residues" evidence="1">
    <location>
        <begin position="528"/>
        <end position="552"/>
    </location>
</feature>
<accession>A0ABQ0DXB9</accession>
<evidence type="ECO:0000256" key="1">
    <source>
        <dbReference type="SAM" id="MobiDB-lite"/>
    </source>
</evidence>
<feature type="signal peptide" evidence="2">
    <location>
        <begin position="1"/>
        <end position="18"/>
    </location>
</feature>
<feature type="region of interest" description="Disordered" evidence="1">
    <location>
        <begin position="515"/>
        <end position="552"/>
    </location>
</feature>
<keyword evidence="2" id="KW-0732">Signal</keyword>
<comment type="caution">
    <text evidence="3">The sequence shown here is derived from an EMBL/GenBank/DDBJ whole genome shotgun (WGS) entry which is preliminary data.</text>
</comment>
<feature type="compositionally biased region" description="Polar residues" evidence="1">
    <location>
        <begin position="515"/>
        <end position="527"/>
    </location>
</feature>
<reference evidence="3 4" key="1">
    <citation type="journal article" date="2019" name="PLoS Negl. Trop. Dis.">
        <title>Whole genome sequencing of Entamoeba nuttalli reveals mammalian host-related molecular signatures and a novel octapeptide-repeat surface protein.</title>
        <authorList>
            <person name="Tanaka M."/>
            <person name="Makiuchi T."/>
            <person name="Komiyama T."/>
            <person name="Shiina T."/>
            <person name="Osaki K."/>
            <person name="Tachibana H."/>
        </authorList>
    </citation>
    <scope>NUCLEOTIDE SEQUENCE [LARGE SCALE GENOMIC DNA]</scope>
    <source>
        <strain evidence="3 4">P19-061405</strain>
    </source>
</reference>
<evidence type="ECO:0000256" key="2">
    <source>
        <dbReference type="SAM" id="SignalP"/>
    </source>
</evidence>
<keyword evidence="4" id="KW-1185">Reference proteome</keyword>
<feature type="chain" id="PRO_5047006138" evidence="2">
    <location>
        <begin position="19"/>
        <end position="552"/>
    </location>
</feature>
<sequence>MLYFLFLLTVFAEQCVNGNCKKEEENLYPINGVTVEIADCLRTSLDLTESFTNLISECPQSPKKMFPLNITQSNIRQILASNSYFIFDSNETTIGKMDIKGDIAMVIKNAKINVIDAIEGETNLTIPKCKEACTLQVDQSSFNSLNDFYIGNKVTINSKSMELNCSKEYQSSIHIGAHSHIKSDKMNISGFTIIFTEGHKKVNMSGPLIVADEFSTNRPLSIQVIDHLHPQQCIIAIKSPSLKKYPKTMQFKIDTSYLNFVVLPVKTGNITEVFSPEKKVLIFTEENINKMEIPKGYEKKTYEGRYVVLPLQSGIEIFPIEDLDQDFIINRTILRSEEPNQEVSSMYLMRINDQNQVKLDFKNPKKYLIEGKEHGKKHKTTVYQVNYSLNELNVSDNNLIYLQEFKKKNDIVFPIEGGEIMAIPNHYFRKGNKYPLKNYEAWRMDGEEYFVFNKFTILNMFSFFTDVDYKLTRVDDQLLICHPQIIPKEINVTQVNQTQINEQVNQTQINEQVNQTQINEQVTSTTTRSDEENKEIKEQDEITNKTSNNEKQ</sequence>
<dbReference type="EMBL" id="BAAFRS010000341">
    <property type="protein sequence ID" value="GAB1227502.1"/>
    <property type="molecule type" value="Genomic_DNA"/>
</dbReference>
<organism evidence="3 4">
    <name type="scientific">Entamoeba nuttalli</name>
    <dbReference type="NCBI Taxonomy" id="412467"/>
    <lineage>
        <taxon>Eukaryota</taxon>
        <taxon>Amoebozoa</taxon>
        <taxon>Evosea</taxon>
        <taxon>Archamoebae</taxon>
        <taxon>Mastigamoebida</taxon>
        <taxon>Entamoebidae</taxon>
        <taxon>Entamoeba</taxon>
    </lineage>
</organism>
<protein>
    <submittedName>
        <fullName evidence="3">Uncharacterized protein</fullName>
    </submittedName>
</protein>
<name>A0ABQ0DXB9_9EUKA</name>